<feature type="domain" description="C3H1-type" evidence="6">
    <location>
        <begin position="502"/>
        <end position="529"/>
    </location>
</feature>
<dbReference type="InParanoid" id="A0A0C3BBI3"/>
<feature type="domain" description="C3H1-type" evidence="6">
    <location>
        <begin position="478"/>
        <end position="501"/>
    </location>
</feature>
<dbReference type="InterPro" id="IPR036855">
    <property type="entry name" value="Znf_CCCH_sf"/>
</dbReference>
<feature type="compositionally biased region" description="Low complexity" evidence="5">
    <location>
        <begin position="233"/>
        <end position="246"/>
    </location>
</feature>
<dbReference type="PROSITE" id="PS50828">
    <property type="entry name" value="SMR"/>
    <property type="match status" value="1"/>
</dbReference>
<feature type="zinc finger region" description="C3H1-type" evidence="4">
    <location>
        <begin position="478"/>
        <end position="501"/>
    </location>
</feature>
<evidence type="ECO:0008006" key="10">
    <source>
        <dbReference type="Google" id="ProtNLM"/>
    </source>
</evidence>
<dbReference type="Pfam" id="PF08590">
    <property type="entry name" value="DUF1771"/>
    <property type="match status" value="1"/>
</dbReference>
<evidence type="ECO:0000259" key="7">
    <source>
        <dbReference type="PROSITE" id="PS50828"/>
    </source>
</evidence>
<dbReference type="PANTHER" id="PTHR46651">
    <property type="entry name" value="POLYADENYLATE-BINDING PROTEIN-INTERACTING PROTEIN 7"/>
    <property type="match status" value="1"/>
</dbReference>
<feature type="compositionally biased region" description="Low complexity" evidence="5">
    <location>
        <begin position="288"/>
        <end position="297"/>
    </location>
</feature>
<feature type="compositionally biased region" description="Acidic residues" evidence="5">
    <location>
        <begin position="298"/>
        <end position="307"/>
    </location>
</feature>
<protein>
    <recommendedName>
        <fullName evidence="10">C3H1-type domain-containing protein</fullName>
    </recommendedName>
</protein>
<evidence type="ECO:0000256" key="1">
    <source>
        <dbReference type="ARBA" id="ARBA00022723"/>
    </source>
</evidence>
<dbReference type="STRING" id="765440.A0A0C3BBI3"/>
<dbReference type="EMBL" id="KN833057">
    <property type="protein sequence ID" value="KIM74677.1"/>
    <property type="molecule type" value="Genomic_DNA"/>
</dbReference>
<dbReference type="GO" id="GO:0008270">
    <property type="term" value="F:zinc ion binding"/>
    <property type="evidence" value="ECO:0007669"/>
    <property type="project" value="UniProtKB-KW"/>
</dbReference>
<feature type="region of interest" description="Disordered" evidence="5">
    <location>
        <begin position="453"/>
        <end position="473"/>
    </location>
</feature>
<evidence type="ECO:0000256" key="2">
    <source>
        <dbReference type="ARBA" id="ARBA00022771"/>
    </source>
</evidence>
<reference evidence="9" key="2">
    <citation type="submission" date="2015-01" db="EMBL/GenBank/DDBJ databases">
        <title>Evolutionary Origins and Diversification of the Mycorrhizal Mutualists.</title>
        <authorList>
            <consortium name="DOE Joint Genome Institute"/>
            <consortium name="Mycorrhizal Genomics Consortium"/>
            <person name="Kohler A."/>
            <person name="Kuo A."/>
            <person name="Nagy L.G."/>
            <person name="Floudas D."/>
            <person name="Copeland A."/>
            <person name="Barry K.W."/>
            <person name="Cichocki N."/>
            <person name="Veneault-Fourrey C."/>
            <person name="LaButti K."/>
            <person name="Lindquist E.A."/>
            <person name="Lipzen A."/>
            <person name="Lundell T."/>
            <person name="Morin E."/>
            <person name="Murat C."/>
            <person name="Riley R."/>
            <person name="Ohm R."/>
            <person name="Sun H."/>
            <person name="Tunlid A."/>
            <person name="Henrissat B."/>
            <person name="Grigoriev I.V."/>
            <person name="Hibbett D.S."/>
            <person name="Martin F."/>
        </authorList>
    </citation>
    <scope>NUCLEOTIDE SEQUENCE [LARGE SCALE GENOMIC DNA]</scope>
    <source>
        <strain evidence="9">F 1598</strain>
    </source>
</reference>
<dbReference type="SMART" id="SM00356">
    <property type="entry name" value="ZnF_C3H1"/>
    <property type="match status" value="2"/>
</dbReference>
<dbReference type="InterPro" id="IPR036063">
    <property type="entry name" value="Smr_dom_sf"/>
</dbReference>
<evidence type="ECO:0000259" key="6">
    <source>
        <dbReference type="PROSITE" id="PS50103"/>
    </source>
</evidence>
<dbReference type="PROSITE" id="PS50103">
    <property type="entry name" value="ZF_C3H1"/>
    <property type="match status" value="2"/>
</dbReference>
<organism evidence="8 9">
    <name type="scientific">Piloderma croceum (strain F 1598)</name>
    <dbReference type="NCBI Taxonomy" id="765440"/>
    <lineage>
        <taxon>Eukaryota</taxon>
        <taxon>Fungi</taxon>
        <taxon>Dikarya</taxon>
        <taxon>Basidiomycota</taxon>
        <taxon>Agaricomycotina</taxon>
        <taxon>Agaricomycetes</taxon>
        <taxon>Agaricomycetidae</taxon>
        <taxon>Atheliales</taxon>
        <taxon>Atheliaceae</taxon>
        <taxon>Piloderma</taxon>
    </lineage>
</organism>
<dbReference type="OrthoDB" id="3247158at2759"/>
<name>A0A0C3BBI3_PILCF</name>
<reference evidence="8 9" key="1">
    <citation type="submission" date="2014-04" db="EMBL/GenBank/DDBJ databases">
        <authorList>
            <consortium name="DOE Joint Genome Institute"/>
            <person name="Kuo A."/>
            <person name="Tarkka M."/>
            <person name="Buscot F."/>
            <person name="Kohler A."/>
            <person name="Nagy L.G."/>
            <person name="Floudas D."/>
            <person name="Copeland A."/>
            <person name="Barry K.W."/>
            <person name="Cichocki N."/>
            <person name="Veneault-Fourrey C."/>
            <person name="LaButti K."/>
            <person name="Lindquist E.A."/>
            <person name="Lipzen A."/>
            <person name="Lundell T."/>
            <person name="Morin E."/>
            <person name="Murat C."/>
            <person name="Sun H."/>
            <person name="Tunlid A."/>
            <person name="Henrissat B."/>
            <person name="Grigoriev I.V."/>
            <person name="Hibbett D.S."/>
            <person name="Martin F."/>
            <person name="Nordberg H.P."/>
            <person name="Cantor M.N."/>
            <person name="Hua S.X."/>
        </authorList>
    </citation>
    <scope>NUCLEOTIDE SEQUENCE [LARGE SCALE GENOMIC DNA]</scope>
    <source>
        <strain evidence="8 9">F 1598</strain>
    </source>
</reference>
<evidence type="ECO:0000256" key="5">
    <source>
        <dbReference type="SAM" id="MobiDB-lite"/>
    </source>
</evidence>
<gene>
    <name evidence="8" type="ORF">PILCRDRAFT_828008</name>
</gene>
<feature type="compositionally biased region" description="Polar residues" evidence="5">
    <location>
        <begin position="175"/>
        <end position="192"/>
    </location>
</feature>
<keyword evidence="3 4" id="KW-0862">Zinc</keyword>
<dbReference type="HOGENOM" id="CLU_014934_0_0_1"/>
<dbReference type="InterPro" id="IPR000571">
    <property type="entry name" value="Znf_CCCH"/>
</dbReference>
<evidence type="ECO:0000313" key="9">
    <source>
        <dbReference type="Proteomes" id="UP000054166"/>
    </source>
</evidence>
<dbReference type="InterPro" id="IPR013899">
    <property type="entry name" value="DUF1771"/>
</dbReference>
<dbReference type="SUPFAM" id="SSF160443">
    <property type="entry name" value="SMR domain-like"/>
    <property type="match status" value="1"/>
</dbReference>
<dbReference type="PANTHER" id="PTHR46651:SF1">
    <property type="entry name" value="SMALL MUTS RELATED FAMILY PROTEIN"/>
    <property type="match status" value="1"/>
</dbReference>
<evidence type="ECO:0000256" key="3">
    <source>
        <dbReference type="ARBA" id="ARBA00022833"/>
    </source>
</evidence>
<accession>A0A0C3BBI3</accession>
<feature type="domain" description="Smr" evidence="7">
    <location>
        <begin position="788"/>
        <end position="869"/>
    </location>
</feature>
<proteinExistence type="predicted"/>
<feature type="region of interest" description="Disordered" evidence="5">
    <location>
        <begin position="285"/>
        <end position="314"/>
    </location>
</feature>
<feature type="region of interest" description="Disordered" evidence="5">
    <location>
        <begin position="122"/>
        <end position="192"/>
    </location>
</feature>
<keyword evidence="2 4" id="KW-0863">Zinc-finger</keyword>
<feature type="region of interest" description="Disordered" evidence="5">
    <location>
        <begin position="225"/>
        <end position="260"/>
    </location>
</feature>
<dbReference type="Pfam" id="PF00642">
    <property type="entry name" value="zf-CCCH"/>
    <property type="match status" value="1"/>
</dbReference>
<evidence type="ECO:0000256" key="4">
    <source>
        <dbReference type="PROSITE-ProRule" id="PRU00723"/>
    </source>
</evidence>
<keyword evidence="9" id="KW-1185">Reference proteome</keyword>
<dbReference type="InterPro" id="IPR053242">
    <property type="entry name" value="PAM2-like_domain"/>
</dbReference>
<evidence type="ECO:0000313" key="8">
    <source>
        <dbReference type="EMBL" id="KIM74677.1"/>
    </source>
</evidence>
<dbReference type="Gene3D" id="3.30.1370.110">
    <property type="match status" value="1"/>
</dbReference>
<dbReference type="Proteomes" id="UP000054166">
    <property type="component" value="Unassembled WGS sequence"/>
</dbReference>
<feature type="zinc finger region" description="C3H1-type" evidence="4">
    <location>
        <begin position="502"/>
        <end position="529"/>
    </location>
</feature>
<dbReference type="InterPro" id="IPR002625">
    <property type="entry name" value="Smr_dom"/>
</dbReference>
<dbReference type="SMART" id="SM01162">
    <property type="entry name" value="DUF1771"/>
    <property type="match status" value="1"/>
</dbReference>
<dbReference type="AlphaFoldDB" id="A0A0C3BBI3"/>
<dbReference type="Gene3D" id="4.10.1000.10">
    <property type="entry name" value="Zinc finger, CCCH-type"/>
    <property type="match status" value="1"/>
</dbReference>
<dbReference type="SUPFAM" id="SSF90229">
    <property type="entry name" value="CCCH zinc finger"/>
    <property type="match status" value="1"/>
</dbReference>
<sequence>MSQTLSLPGFDAADVFDAAPEFSAPATKFPHTRAQLTAIARQHKPVDNFDNDAEAEDLGRLDSSYMTKVVGLLDEEHEDELKSLLKATYNLDDETVEQHVLDLMHKHHDDVAGVPFLFLTPTRRPVSRPSSRASSHSVRLNRPDTPTSGPPSPLALVFRRPHTPLTSPLGGGLAQPSSYMTAHSESPNSSPILSHAQATYAHAQFASSLPSSPLSSPRLLNAKASEFKPIPRPLSSASSNPGSLASMRADTPSPDLWAHNSPRATSNLAIAAPLVPAHSLMPRALTPSSSLRSSLSPGEDEEDEDPFDPFPSKAASHTFNHVTVTDFDTQWSNSSASNSSLSPEDPRYIDQAHFLDHHEYDLENTPEMEAEAAAMLTDGMAPFDVLSSVFGSTLAPSELEDALANNGYDFERSMAWLVDRTLPPAPQGPQMRLQPMGNRVTLVTNPIGVARGGRGGYQNISPPNGRTAPRYINGRPVQGGNRVCRYFVAGECLRADCRFSHDLERALCRFWLRGTCAKNENCEFLHHLPKDVDVSSLTAAMSRANVNPMGPRPSASPPPDDFPALGFDGGKGGRGGYGYGRDNRVYHDPGRTRFATAVKKPASTTPVPPDNSESTLAARREAMGNSAESLHHRSAIVAPRPSPRQKLRPPSLLPTLPTGESVNSLYMSYRSRALQLGAARNACLSRAADAWRRGDGAAAKRFSREGHDLNSKMGAEMAEAAGKLVRERAKLAEQAVRNRDSGWSDEPGDRTSRGRVCGGGLGVCLGVASKHIGGDGKLTPDERTESMLDLHGLHSNEATEVLEEFLLSLEREHFYGLAYIVVGEEKHTGTQDAARGASRARLATGVREWVHRWGYPWSERDGVICVDPLTHA</sequence>
<dbReference type="Pfam" id="PF14608">
    <property type="entry name" value="zf-CCCH_2"/>
    <property type="match status" value="1"/>
</dbReference>
<feature type="compositionally biased region" description="Low complexity" evidence="5">
    <location>
        <begin position="123"/>
        <end position="138"/>
    </location>
</feature>
<keyword evidence="1 4" id="KW-0479">Metal-binding</keyword>